<gene>
    <name evidence="3" type="ORF">PFISCL1PPCAC_3375</name>
</gene>
<keyword evidence="1" id="KW-0732">Signal</keyword>
<dbReference type="SUPFAM" id="SSF53474">
    <property type="entry name" value="alpha/beta-Hydrolases"/>
    <property type="match status" value="1"/>
</dbReference>
<dbReference type="Pfam" id="PF04083">
    <property type="entry name" value="Abhydro_lipase"/>
    <property type="match status" value="1"/>
</dbReference>
<dbReference type="GO" id="GO:0006629">
    <property type="term" value="P:lipid metabolic process"/>
    <property type="evidence" value="ECO:0007669"/>
    <property type="project" value="InterPro"/>
</dbReference>
<organism evidence="3 4">
    <name type="scientific">Pristionchus fissidentatus</name>
    <dbReference type="NCBI Taxonomy" id="1538716"/>
    <lineage>
        <taxon>Eukaryota</taxon>
        <taxon>Metazoa</taxon>
        <taxon>Ecdysozoa</taxon>
        <taxon>Nematoda</taxon>
        <taxon>Chromadorea</taxon>
        <taxon>Rhabditida</taxon>
        <taxon>Rhabditina</taxon>
        <taxon>Diplogasteromorpha</taxon>
        <taxon>Diplogasteroidea</taxon>
        <taxon>Neodiplogasteridae</taxon>
        <taxon>Pristionchus</taxon>
    </lineage>
</organism>
<feature type="domain" description="Partial AB-hydrolase lipase" evidence="2">
    <location>
        <begin position="29"/>
        <end position="89"/>
    </location>
</feature>
<dbReference type="InterPro" id="IPR006693">
    <property type="entry name" value="AB_hydrolase_lipase"/>
</dbReference>
<accession>A0AAV5UZ71</accession>
<evidence type="ECO:0000313" key="3">
    <source>
        <dbReference type="EMBL" id="GMT12078.1"/>
    </source>
</evidence>
<reference evidence="3" key="1">
    <citation type="submission" date="2023-10" db="EMBL/GenBank/DDBJ databases">
        <title>Genome assembly of Pristionchus species.</title>
        <authorList>
            <person name="Yoshida K."/>
            <person name="Sommer R.J."/>
        </authorList>
    </citation>
    <scope>NUCLEOTIDE SEQUENCE</scope>
    <source>
        <strain evidence="3">RS5133</strain>
    </source>
</reference>
<dbReference type="Proteomes" id="UP001432322">
    <property type="component" value="Unassembled WGS sequence"/>
</dbReference>
<sequence length="202" mass="22986">LIQLCLLAFVSGTAAQILFQPEQFMDPVEIIQYHGYPAEEHQTTTQDGYILTMHRIPHGIAGTQCNFTTPRRVVLLQHGLLSSSFDYVSLLPEKSLSYYLADSGYDVWIGNNRGNIYSNSHVNYSSLDSRFWNFSFDEMVTFDTHSIVDYILAATNQNYLYVVAHSQVILLNSLNYVNSLTLFLQIKHFFALAPALSSRNMQ</sequence>
<keyword evidence="4" id="KW-1185">Reference proteome</keyword>
<feature type="non-terminal residue" evidence="3">
    <location>
        <position position="1"/>
    </location>
</feature>
<proteinExistence type="predicted"/>
<dbReference type="InterPro" id="IPR029058">
    <property type="entry name" value="AB_hydrolase_fold"/>
</dbReference>
<protein>
    <recommendedName>
        <fullName evidence="2">Partial AB-hydrolase lipase domain-containing protein</fullName>
    </recommendedName>
</protein>
<evidence type="ECO:0000313" key="4">
    <source>
        <dbReference type="Proteomes" id="UP001432322"/>
    </source>
</evidence>
<comment type="caution">
    <text evidence="3">The sequence shown here is derived from an EMBL/GenBank/DDBJ whole genome shotgun (WGS) entry which is preliminary data.</text>
</comment>
<feature type="chain" id="PRO_5043439571" description="Partial AB-hydrolase lipase domain-containing protein" evidence="1">
    <location>
        <begin position="16"/>
        <end position="202"/>
    </location>
</feature>
<feature type="signal peptide" evidence="1">
    <location>
        <begin position="1"/>
        <end position="15"/>
    </location>
</feature>
<name>A0AAV5UZ71_9BILA</name>
<dbReference type="AlphaFoldDB" id="A0AAV5UZ71"/>
<evidence type="ECO:0000259" key="2">
    <source>
        <dbReference type="Pfam" id="PF04083"/>
    </source>
</evidence>
<dbReference type="PANTHER" id="PTHR11005">
    <property type="entry name" value="LYSOSOMAL ACID LIPASE-RELATED"/>
    <property type="match status" value="1"/>
</dbReference>
<feature type="non-terminal residue" evidence="3">
    <location>
        <position position="202"/>
    </location>
</feature>
<dbReference type="EMBL" id="BTSY01000001">
    <property type="protein sequence ID" value="GMT12078.1"/>
    <property type="molecule type" value="Genomic_DNA"/>
</dbReference>
<dbReference type="Gene3D" id="3.40.50.1820">
    <property type="entry name" value="alpha/beta hydrolase"/>
    <property type="match status" value="1"/>
</dbReference>
<evidence type="ECO:0000256" key="1">
    <source>
        <dbReference type="SAM" id="SignalP"/>
    </source>
</evidence>